<keyword evidence="6 8" id="KW-0472">Membrane</keyword>
<dbReference type="GO" id="GO:0005886">
    <property type="term" value="C:plasma membrane"/>
    <property type="evidence" value="ECO:0007669"/>
    <property type="project" value="UniProtKB-SubCell"/>
</dbReference>
<keyword evidence="3" id="KW-1003">Cell membrane</keyword>
<evidence type="ECO:0000313" key="10">
    <source>
        <dbReference type="EMBL" id="BAU96757.1"/>
    </source>
</evidence>
<keyword evidence="4 8" id="KW-0812">Transmembrane</keyword>
<evidence type="ECO:0000256" key="7">
    <source>
        <dbReference type="SAM" id="MobiDB-lite"/>
    </source>
</evidence>
<evidence type="ECO:0000313" key="11">
    <source>
        <dbReference type="Proteomes" id="UP000218244"/>
    </source>
</evidence>
<evidence type="ECO:0000259" key="9">
    <source>
        <dbReference type="Pfam" id="PF04290"/>
    </source>
</evidence>
<evidence type="ECO:0000256" key="8">
    <source>
        <dbReference type="SAM" id="Phobius"/>
    </source>
</evidence>
<dbReference type="Proteomes" id="UP000218244">
    <property type="component" value="Chromosome"/>
</dbReference>
<feature type="domain" description="Tripartite ATP-independent periplasmic transporters DctQ component" evidence="9">
    <location>
        <begin position="49"/>
        <end position="180"/>
    </location>
</feature>
<protein>
    <recommendedName>
        <fullName evidence="9">Tripartite ATP-independent periplasmic transporters DctQ component domain-containing protein</fullName>
    </recommendedName>
</protein>
<keyword evidence="5 8" id="KW-1133">Transmembrane helix</keyword>
<dbReference type="KEGG" id="csur:N24_2495"/>
<evidence type="ECO:0000256" key="4">
    <source>
        <dbReference type="ARBA" id="ARBA00022692"/>
    </source>
</evidence>
<feature type="region of interest" description="Disordered" evidence="7">
    <location>
        <begin position="1"/>
        <end position="21"/>
    </location>
</feature>
<proteinExistence type="predicted"/>
<evidence type="ECO:0000256" key="3">
    <source>
        <dbReference type="ARBA" id="ARBA00022475"/>
    </source>
</evidence>
<gene>
    <name evidence="10" type="ORF">N24_2495</name>
</gene>
<evidence type="ECO:0000256" key="2">
    <source>
        <dbReference type="ARBA" id="ARBA00022448"/>
    </source>
</evidence>
<dbReference type="InterPro" id="IPR055348">
    <property type="entry name" value="DctQ"/>
</dbReference>
<organism evidence="10 11">
    <name type="scientific">Corynebacterium suranareeae</name>
    <dbReference type="NCBI Taxonomy" id="2506452"/>
    <lineage>
        <taxon>Bacteria</taxon>
        <taxon>Bacillati</taxon>
        <taxon>Actinomycetota</taxon>
        <taxon>Actinomycetes</taxon>
        <taxon>Mycobacteriales</taxon>
        <taxon>Corynebacteriaceae</taxon>
        <taxon>Corynebacterium</taxon>
    </lineage>
</organism>
<evidence type="ECO:0000256" key="5">
    <source>
        <dbReference type="ARBA" id="ARBA00022989"/>
    </source>
</evidence>
<feature type="transmembrane region" description="Helical" evidence="8">
    <location>
        <begin position="154"/>
        <end position="176"/>
    </location>
</feature>
<name>A0A160PRD0_9CORY</name>
<sequence>MTNNQDDISAESGLENLPDSANETTTLSTRLWWPEKSLELVAGILLIILTLFVTVTVLMRYSGHGVLGAVEISALSMVIITALVVPAATASDDNFKVEIVDMLNRPKWVYAAAVLGAVVQLIVSLFLTFSSLELLIYDWNTKTTMAGELSLPRYWLSLIVFIAFAVLLHAATVFLIRLVKTRKTESTADLADLANTEKD</sequence>
<feature type="transmembrane region" description="Helical" evidence="8">
    <location>
        <begin position="108"/>
        <end position="129"/>
    </location>
</feature>
<feature type="transmembrane region" description="Helical" evidence="8">
    <location>
        <begin position="40"/>
        <end position="59"/>
    </location>
</feature>
<dbReference type="Pfam" id="PF04290">
    <property type="entry name" value="DctQ"/>
    <property type="match status" value="1"/>
</dbReference>
<keyword evidence="2" id="KW-0813">Transport</keyword>
<dbReference type="EMBL" id="AP017369">
    <property type="protein sequence ID" value="BAU96757.1"/>
    <property type="molecule type" value="Genomic_DNA"/>
</dbReference>
<reference evidence="10 11" key="1">
    <citation type="submission" date="2016-02" db="EMBL/GenBank/DDBJ databases">
        <title>Corynebacterium glutamicum N24 whole genome sequencing project.</title>
        <authorList>
            <person name="Matsutani M."/>
            <person name="Nangtapong N."/>
            <person name="Yakushi T."/>
            <person name="Matsushita K."/>
        </authorList>
    </citation>
    <scope>NUCLEOTIDE SEQUENCE [LARGE SCALE GENOMIC DNA]</scope>
    <source>
        <strain evidence="10 11">N24</strain>
    </source>
</reference>
<dbReference type="AlphaFoldDB" id="A0A160PRD0"/>
<comment type="subcellular location">
    <subcellularLocation>
        <location evidence="1">Cell membrane</location>
        <topology evidence="1">Multi-pass membrane protein</topology>
    </subcellularLocation>
</comment>
<evidence type="ECO:0000256" key="1">
    <source>
        <dbReference type="ARBA" id="ARBA00004651"/>
    </source>
</evidence>
<evidence type="ECO:0000256" key="6">
    <source>
        <dbReference type="ARBA" id="ARBA00023136"/>
    </source>
</evidence>
<dbReference type="RefSeq" id="WP_096457713.1">
    <property type="nucleotide sequence ID" value="NZ_AP017369.1"/>
</dbReference>
<accession>A0A160PRD0</accession>
<feature type="transmembrane region" description="Helical" evidence="8">
    <location>
        <begin position="65"/>
        <end position="88"/>
    </location>
</feature>
<keyword evidence="11" id="KW-1185">Reference proteome</keyword>